<dbReference type="InterPro" id="IPR008271">
    <property type="entry name" value="Ser/Thr_kinase_AS"/>
</dbReference>
<dbReference type="SUPFAM" id="SSF56112">
    <property type="entry name" value="Protein kinase-like (PK-like)"/>
    <property type="match status" value="1"/>
</dbReference>
<dbReference type="FunCoup" id="D3BQ77">
    <property type="interactions" value="652"/>
</dbReference>
<evidence type="ECO:0000256" key="1">
    <source>
        <dbReference type="ARBA" id="ARBA00008874"/>
    </source>
</evidence>
<feature type="compositionally biased region" description="Basic and acidic residues" evidence="5">
    <location>
        <begin position="386"/>
        <end position="395"/>
    </location>
</feature>
<protein>
    <submittedName>
        <fullName evidence="7">Protein serine/threonine kinase</fullName>
    </submittedName>
</protein>
<comment type="similarity">
    <text evidence="1">Belongs to the protein kinase superfamily. STE Ser/Thr protein kinase family. STE20 subfamily.</text>
</comment>
<sequence length="843" mass="93492">MHGETTTSSLSSSSSTCGVVETNELDSGLTTPITSPALTMESGSFSDSDILTTSNTNNTTPILTGNSVSCCSNGKCTGGGTSVGQQDGAGQDTKSTITINETGSNNSIGDLLSSLATPPPTTVIPTTPDLSSGNPMTLDELLQANCREIHSYLYVGDLNAILTLTNLQLKDTQQIRCIGFDSSIEPQSKTQRHFQYQIIEFESETDILSITKQFDDLSQLILGRGRDTPCLIHECCFGLILASIYLIKYELFSLPQANDLIGYNDMYGTSQKHSHYQKVDSCTLIGDITSYYYRNMTKRRITSQQKEQQPQQPTPPVTPTKKKTSLLKKIFSSGGSGGSGNTAGNAKTNTGGSTSNTPSKSTKPNDNNDNDNNQQQHSPEVSEEAELPKFERDKKTQPDIVAVDYLSLPDQYKDIIKKWNVKHEDIVAHWEVTLSLLYFQTKVKFFPSEHQQREILTRKSTKKSLKTVTKKDSGSNIPSSSSPPLMSAGSPQQQSAPQLSSQLQTSTTSTSSASSLSSSDKEQTAKEKEKKDKTIPLDKRIASVTYTAYSKKSHDQLVKRSSSDFKKNYSIKERVGKGGFGSVYAARSNSAKGKVALKKLDHATSKDKKFNFKEIRVLDFCKHPNIITYHESYVLGDKAYISMEFMEGGTLSEASYQYPFQESNIAYVAQEILLGIHYLHTNQFVHRDLKSQNIMMTTGGDIKIIDFGLCTPLIKHSERTRMCGSPLWMPPEMILQRPHSYTADIWSLAVCLLELANRNHKLRKDPIKTMFMVGTEGIKEPFEDPNRWSDNFQDFISKCLRFTPSERPTALELLNHPFIQQADTKKKMGKILSSIFLKNIVGI</sequence>
<dbReference type="PROSITE" id="PS50011">
    <property type="entry name" value="PROTEIN_KINASE_DOM"/>
    <property type="match status" value="1"/>
</dbReference>
<dbReference type="Gene3D" id="1.10.510.10">
    <property type="entry name" value="Transferase(Phosphotransferase) domain 1"/>
    <property type="match status" value="1"/>
</dbReference>
<feature type="domain" description="Protein kinase" evidence="6">
    <location>
        <begin position="569"/>
        <end position="819"/>
    </location>
</feature>
<dbReference type="Pfam" id="PF00069">
    <property type="entry name" value="Pkinase"/>
    <property type="match status" value="1"/>
</dbReference>
<reference evidence="7 8" key="1">
    <citation type="journal article" date="2011" name="Genome Res.">
        <title>Phylogeny-wide analysis of social amoeba genomes highlights ancient origins for complex intercellular communication.</title>
        <authorList>
            <person name="Heidel A.J."/>
            <person name="Lawal H.M."/>
            <person name="Felder M."/>
            <person name="Schilde C."/>
            <person name="Helps N.R."/>
            <person name="Tunggal B."/>
            <person name="Rivero F."/>
            <person name="John U."/>
            <person name="Schleicher M."/>
            <person name="Eichinger L."/>
            <person name="Platzer M."/>
            <person name="Noegel A.A."/>
            <person name="Schaap P."/>
            <person name="Gloeckner G."/>
        </authorList>
    </citation>
    <scope>NUCLEOTIDE SEQUENCE [LARGE SCALE GENOMIC DNA]</scope>
    <source>
        <strain evidence="8">ATCC 26659 / Pp 5 / PN500</strain>
    </source>
</reference>
<feature type="compositionally biased region" description="Basic and acidic residues" evidence="5">
    <location>
        <begin position="519"/>
        <end position="534"/>
    </location>
</feature>
<feature type="compositionally biased region" description="Low complexity" evidence="5">
    <location>
        <begin position="474"/>
        <end position="518"/>
    </location>
</feature>
<dbReference type="OMA" id="KSQNIMM"/>
<gene>
    <name evidence="7" type="primary">mkcA</name>
    <name evidence="7" type="ORF">PPL_10060</name>
</gene>
<dbReference type="SMART" id="SM00220">
    <property type="entry name" value="S_TKc"/>
    <property type="match status" value="1"/>
</dbReference>
<evidence type="ECO:0000256" key="2">
    <source>
        <dbReference type="ARBA" id="ARBA00022741"/>
    </source>
</evidence>
<proteinExistence type="inferred from homology"/>
<organism evidence="7 8">
    <name type="scientific">Heterostelium pallidum (strain ATCC 26659 / Pp 5 / PN500)</name>
    <name type="common">Cellular slime mold</name>
    <name type="synonym">Polysphondylium pallidum</name>
    <dbReference type="NCBI Taxonomy" id="670386"/>
    <lineage>
        <taxon>Eukaryota</taxon>
        <taxon>Amoebozoa</taxon>
        <taxon>Evosea</taxon>
        <taxon>Eumycetozoa</taxon>
        <taxon>Dictyostelia</taxon>
        <taxon>Acytosteliales</taxon>
        <taxon>Acytosteliaceae</taxon>
        <taxon>Heterostelium</taxon>
    </lineage>
</organism>
<feature type="compositionally biased region" description="Low complexity" evidence="5">
    <location>
        <begin position="1"/>
        <end position="16"/>
    </location>
</feature>
<feature type="region of interest" description="Disordered" evidence="5">
    <location>
        <begin position="450"/>
        <end position="534"/>
    </location>
</feature>
<dbReference type="GO" id="GO:0005524">
    <property type="term" value="F:ATP binding"/>
    <property type="evidence" value="ECO:0007669"/>
    <property type="project" value="UniProtKB-UniRule"/>
</dbReference>
<dbReference type="RefSeq" id="XP_020428429.1">
    <property type="nucleotide sequence ID" value="XM_020580844.1"/>
</dbReference>
<dbReference type="CDD" id="cd05122">
    <property type="entry name" value="PKc_STE"/>
    <property type="match status" value="1"/>
</dbReference>
<evidence type="ECO:0000256" key="5">
    <source>
        <dbReference type="SAM" id="MobiDB-lite"/>
    </source>
</evidence>
<evidence type="ECO:0000313" key="7">
    <source>
        <dbReference type="EMBL" id="EFA76297.1"/>
    </source>
</evidence>
<dbReference type="PROSITE" id="PS00108">
    <property type="entry name" value="PROTEIN_KINASE_ST"/>
    <property type="match status" value="1"/>
</dbReference>
<dbReference type="InterPro" id="IPR011009">
    <property type="entry name" value="Kinase-like_dom_sf"/>
</dbReference>
<evidence type="ECO:0000256" key="4">
    <source>
        <dbReference type="PROSITE-ProRule" id="PRU10141"/>
    </source>
</evidence>
<dbReference type="PROSITE" id="PS00107">
    <property type="entry name" value="PROTEIN_KINASE_ATP"/>
    <property type="match status" value="1"/>
</dbReference>
<dbReference type="EMBL" id="ADBJ01000047">
    <property type="protein sequence ID" value="EFA76297.1"/>
    <property type="molecule type" value="Genomic_DNA"/>
</dbReference>
<keyword evidence="7" id="KW-0808">Transferase</keyword>
<dbReference type="InterPro" id="IPR051931">
    <property type="entry name" value="PAK3-like"/>
</dbReference>
<accession>D3BQ77</accession>
<feature type="binding site" evidence="4">
    <location>
        <position position="598"/>
    </location>
    <ligand>
        <name>ATP</name>
        <dbReference type="ChEBI" id="CHEBI:30616"/>
    </ligand>
</feature>
<evidence type="ECO:0000313" key="8">
    <source>
        <dbReference type="Proteomes" id="UP000001396"/>
    </source>
</evidence>
<dbReference type="InterPro" id="IPR000719">
    <property type="entry name" value="Prot_kinase_dom"/>
</dbReference>
<dbReference type="AlphaFoldDB" id="D3BQ77"/>
<evidence type="ECO:0000256" key="3">
    <source>
        <dbReference type="ARBA" id="ARBA00022840"/>
    </source>
</evidence>
<dbReference type="InParanoid" id="D3BQ77"/>
<keyword evidence="2 4" id="KW-0547">Nucleotide-binding</keyword>
<feature type="compositionally biased region" description="Low complexity" evidence="5">
    <location>
        <begin position="342"/>
        <end position="376"/>
    </location>
</feature>
<feature type="compositionally biased region" description="Low complexity" evidence="5">
    <location>
        <begin position="302"/>
        <end position="311"/>
    </location>
</feature>
<keyword evidence="3 4" id="KW-0067">ATP-binding</keyword>
<dbReference type="GO" id="GO:0004672">
    <property type="term" value="F:protein kinase activity"/>
    <property type="evidence" value="ECO:0007669"/>
    <property type="project" value="InterPro"/>
</dbReference>
<dbReference type="Proteomes" id="UP000001396">
    <property type="component" value="Unassembled WGS sequence"/>
</dbReference>
<name>D3BQ77_HETP5</name>
<keyword evidence="8" id="KW-1185">Reference proteome</keyword>
<dbReference type="PANTHER" id="PTHR45832:SF22">
    <property type="entry name" value="SERINE_THREONINE-PROTEIN KINASE SAMKA-RELATED"/>
    <property type="match status" value="1"/>
</dbReference>
<evidence type="ECO:0000259" key="6">
    <source>
        <dbReference type="PROSITE" id="PS50011"/>
    </source>
</evidence>
<dbReference type="InterPro" id="IPR017441">
    <property type="entry name" value="Protein_kinase_ATP_BS"/>
</dbReference>
<dbReference type="GeneID" id="31365531"/>
<keyword evidence="7" id="KW-0418">Kinase</keyword>
<dbReference type="PANTHER" id="PTHR45832">
    <property type="entry name" value="SERINE/THREONINE-PROTEIN KINASE SAMKA-RELATED-RELATED"/>
    <property type="match status" value="1"/>
</dbReference>
<feature type="compositionally biased region" description="Polar residues" evidence="5">
    <location>
        <begin position="28"/>
        <end position="40"/>
    </location>
</feature>
<comment type="caution">
    <text evidence="7">The sequence shown here is derived from an EMBL/GenBank/DDBJ whole genome shotgun (WGS) entry which is preliminary data.</text>
</comment>
<feature type="region of interest" description="Disordered" evidence="5">
    <location>
        <begin position="301"/>
        <end position="395"/>
    </location>
</feature>
<dbReference type="STRING" id="670386.D3BQ77"/>
<feature type="region of interest" description="Disordered" evidence="5">
    <location>
        <begin position="1"/>
        <end position="40"/>
    </location>
</feature>